<dbReference type="InterPro" id="IPR038728">
    <property type="entry name" value="YkvI-like"/>
</dbReference>
<feature type="transmembrane region" description="Helical" evidence="2">
    <location>
        <begin position="139"/>
        <end position="159"/>
    </location>
</feature>
<feature type="transmembrane region" description="Helical" evidence="2">
    <location>
        <begin position="36"/>
        <end position="60"/>
    </location>
</feature>
<feature type="transmembrane region" description="Helical" evidence="2">
    <location>
        <begin position="85"/>
        <end position="109"/>
    </location>
</feature>
<comment type="caution">
    <text evidence="3">The sequence shown here is derived from an EMBL/GenBank/DDBJ whole genome shotgun (WGS) entry which is preliminary data.</text>
</comment>
<feature type="transmembrane region" description="Helical" evidence="2">
    <location>
        <begin position="218"/>
        <end position="240"/>
    </location>
</feature>
<gene>
    <name evidence="3" type="ORF">DFP95_11421</name>
</gene>
<feature type="region of interest" description="Disordered" evidence="1">
    <location>
        <begin position="345"/>
        <end position="376"/>
    </location>
</feature>
<evidence type="ECO:0000256" key="2">
    <source>
        <dbReference type="SAM" id="Phobius"/>
    </source>
</evidence>
<dbReference type="PANTHER" id="PTHR37814">
    <property type="entry name" value="CONSERVED MEMBRANE PROTEIN"/>
    <property type="match status" value="1"/>
</dbReference>
<feature type="transmembrane region" description="Helical" evidence="2">
    <location>
        <begin position="297"/>
        <end position="315"/>
    </location>
</feature>
<feature type="transmembrane region" description="Helical" evidence="2">
    <location>
        <begin position="187"/>
        <end position="206"/>
    </location>
</feature>
<keyword evidence="2" id="KW-0472">Membrane</keyword>
<feature type="transmembrane region" description="Helical" evidence="2">
    <location>
        <begin position="115"/>
        <end position="132"/>
    </location>
</feature>
<feature type="compositionally biased region" description="Pro residues" evidence="1">
    <location>
        <begin position="346"/>
        <end position="358"/>
    </location>
</feature>
<dbReference type="Proteomes" id="UP000256869">
    <property type="component" value="Unassembled WGS sequence"/>
</dbReference>
<evidence type="ECO:0000256" key="1">
    <source>
        <dbReference type="SAM" id="MobiDB-lite"/>
    </source>
</evidence>
<feature type="transmembrane region" description="Helical" evidence="2">
    <location>
        <begin position="260"/>
        <end position="285"/>
    </location>
</feature>
<keyword evidence="2" id="KW-0812">Transmembrane</keyword>
<name>A0A3D9I3A1_9BACL</name>
<dbReference type="RefSeq" id="WP_245987768.1">
    <property type="nucleotide sequence ID" value="NZ_QRDY01000014.1"/>
</dbReference>
<proteinExistence type="predicted"/>
<keyword evidence="4" id="KW-1185">Reference proteome</keyword>
<organism evidence="3 4">
    <name type="scientific">Cohnella lupini</name>
    <dbReference type="NCBI Taxonomy" id="1294267"/>
    <lineage>
        <taxon>Bacteria</taxon>
        <taxon>Bacillati</taxon>
        <taxon>Bacillota</taxon>
        <taxon>Bacilli</taxon>
        <taxon>Bacillales</taxon>
        <taxon>Paenibacillaceae</taxon>
        <taxon>Cohnella</taxon>
    </lineage>
</organism>
<evidence type="ECO:0000313" key="4">
    <source>
        <dbReference type="Proteomes" id="UP000256869"/>
    </source>
</evidence>
<accession>A0A3D9I3A1</accession>
<dbReference type="AlphaFoldDB" id="A0A3D9I3A1"/>
<feature type="transmembrane region" description="Helical" evidence="2">
    <location>
        <begin position="321"/>
        <end position="338"/>
    </location>
</feature>
<protein>
    <submittedName>
        <fullName evidence="3">Putative membrane protein YkvI</fullName>
    </submittedName>
</protein>
<dbReference type="EMBL" id="QRDY01000014">
    <property type="protein sequence ID" value="RED56248.1"/>
    <property type="molecule type" value="Genomic_DNA"/>
</dbReference>
<sequence>MKQWAVSVQVALVFIGTVVGAGFASGREVMQFFTRFGYWGPYLIIVSTLFFVWIGARVMLLASELKARSYEDLNKYLFGEKTGRWVSNLMLIVLLGVNAVMLAGAGTLFSEHLNLSYQTGLLVTMFACFMLLRKGMNAILTINTFVVPLMIGFTAFLVYETLKSPLSAHWITSKSELSPWAAWLSPFLYAAFNLSMSQAVLVPLGASIGNAKILRRGAWMGGIGIGLLLLAGHLALSARMPGILQFDIPMGGIARELGAWIHWIYIFLIFMEIFTTLVADIYGLTLQLHDRTNASQWMLTLMLLLLCFLAGQFGFGPLLSTLYPMFGLLSLGWLFLISRDRSGRPPLNPGFPTPPASPPGLLESPQLSSGRHADGK</sequence>
<keyword evidence="2" id="KW-1133">Transmembrane helix</keyword>
<dbReference type="PANTHER" id="PTHR37814:SF1">
    <property type="entry name" value="MEMBRANE PROTEIN"/>
    <property type="match status" value="1"/>
</dbReference>
<reference evidence="3 4" key="1">
    <citation type="submission" date="2018-07" db="EMBL/GenBank/DDBJ databases">
        <title>Genomic Encyclopedia of Type Strains, Phase III (KMG-III): the genomes of soil and plant-associated and newly described type strains.</title>
        <authorList>
            <person name="Whitman W."/>
        </authorList>
    </citation>
    <scope>NUCLEOTIDE SEQUENCE [LARGE SCALE GENOMIC DNA]</scope>
    <source>
        <strain evidence="3 4">CECT 8236</strain>
    </source>
</reference>
<evidence type="ECO:0000313" key="3">
    <source>
        <dbReference type="EMBL" id="RED56248.1"/>
    </source>
</evidence>